<keyword evidence="5 7" id="KW-1133">Transmembrane helix</keyword>
<dbReference type="HOGENOM" id="CLU_032288_0_0_6"/>
<feature type="transmembrane region" description="Helical" evidence="7">
    <location>
        <begin position="275"/>
        <end position="303"/>
    </location>
</feature>
<evidence type="ECO:0000256" key="3">
    <source>
        <dbReference type="ARBA" id="ARBA00022519"/>
    </source>
</evidence>
<evidence type="ECO:0000256" key="4">
    <source>
        <dbReference type="ARBA" id="ARBA00022692"/>
    </source>
</evidence>
<keyword evidence="9" id="KW-1185">Reference proteome</keyword>
<dbReference type="InterPro" id="IPR023679">
    <property type="entry name" value="UPF0761_bac"/>
</dbReference>
<feature type="transmembrane region" description="Helical" evidence="7">
    <location>
        <begin position="238"/>
        <end position="255"/>
    </location>
</feature>
<evidence type="ECO:0000256" key="1">
    <source>
        <dbReference type="ARBA" id="ARBA00004651"/>
    </source>
</evidence>
<dbReference type="GO" id="GO:0005886">
    <property type="term" value="C:plasma membrane"/>
    <property type="evidence" value="ECO:0007669"/>
    <property type="project" value="UniProtKB-SubCell"/>
</dbReference>
<feature type="transmembrane region" description="Helical" evidence="7">
    <location>
        <begin position="214"/>
        <end position="231"/>
    </location>
</feature>
<dbReference type="KEGG" id="svo:SVI_4113"/>
<sequence length="366" mass="40668">MYILGYKLYCTNIRIQYQPSNQHNQEIAVINKIDGTHFRTLGLSIWHFMVHLKQRLAEDQINIRAGHLAYVTLLSLVPMVAVTMSMLSAFPVFSEIRGQIESFIYENFLPSAGDSVQVYINEFVDNASKGTAVGIAALMVVAIMLISNIDKSINSIWRTTEKRSMVVSFSMYWMVLTLGPVLMGASLVATSYVVSLKVFNGADLTGVVPLLVERLPMFFSVATFLLIYMVVPNTKVKFFHALLGAIAAALLFEFGKKGFAFYLTQFPSYEAIYGALATIPILFMWVYLSWMIVLIGAEITAALPEYLDKKLPSFPETSSETASAKDVAATNISYTSHSLEVEPEQKAEQKVTANLAEVSTEKVTKL</sequence>
<proteinExistence type="inferred from homology"/>
<keyword evidence="2 7" id="KW-1003">Cell membrane</keyword>
<comment type="similarity">
    <text evidence="7">Belongs to the UPF0761 family.</text>
</comment>
<dbReference type="Pfam" id="PF03631">
    <property type="entry name" value="Virul_fac_BrkB"/>
    <property type="match status" value="1"/>
</dbReference>
<dbReference type="NCBIfam" id="NF002457">
    <property type="entry name" value="PRK01637.1"/>
    <property type="match status" value="1"/>
</dbReference>
<dbReference type="HAMAP" id="MF_00672">
    <property type="entry name" value="UPF0761"/>
    <property type="match status" value="1"/>
</dbReference>
<dbReference type="PANTHER" id="PTHR30213:SF0">
    <property type="entry name" value="UPF0761 MEMBRANE PROTEIN YIHY"/>
    <property type="match status" value="1"/>
</dbReference>
<dbReference type="AlphaFoldDB" id="D4ZE23"/>
<dbReference type="PANTHER" id="PTHR30213">
    <property type="entry name" value="INNER MEMBRANE PROTEIN YHJD"/>
    <property type="match status" value="1"/>
</dbReference>
<feature type="transmembrane region" description="Helical" evidence="7">
    <location>
        <begin position="68"/>
        <end position="93"/>
    </location>
</feature>
<feature type="transmembrane region" description="Helical" evidence="7">
    <location>
        <begin position="170"/>
        <end position="194"/>
    </location>
</feature>
<keyword evidence="6 7" id="KW-0472">Membrane</keyword>
<comment type="subcellular location">
    <subcellularLocation>
        <location evidence="7">Cell inner membrane</location>
        <topology evidence="7">Multi-pass membrane protein</topology>
    </subcellularLocation>
    <subcellularLocation>
        <location evidence="1">Cell membrane</location>
        <topology evidence="1">Multi-pass membrane protein</topology>
    </subcellularLocation>
</comment>
<accession>D4ZE23</accession>
<evidence type="ECO:0000256" key="5">
    <source>
        <dbReference type="ARBA" id="ARBA00022989"/>
    </source>
</evidence>
<dbReference type="NCBIfam" id="TIGR00765">
    <property type="entry name" value="yihY_not_rbn"/>
    <property type="match status" value="1"/>
</dbReference>
<keyword evidence="3 7" id="KW-0997">Cell inner membrane</keyword>
<dbReference type="InterPro" id="IPR017039">
    <property type="entry name" value="Virul_fac_BrkB"/>
</dbReference>
<dbReference type="Proteomes" id="UP000002350">
    <property type="component" value="Chromosome"/>
</dbReference>
<evidence type="ECO:0000256" key="6">
    <source>
        <dbReference type="ARBA" id="ARBA00023136"/>
    </source>
</evidence>
<gene>
    <name evidence="8" type="primary">rbn</name>
    <name evidence="8" type="ordered locus">SVI_4113</name>
</gene>
<evidence type="ECO:0000256" key="7">
    <source>
        <dbReference type="HAMAP-Rule" id="MF_00672"/>
    </source>
</evidence>
<evidence type="ECO:0000313" key="8">
    <source>
        <dbReference type="EMBL" id="BAJ04084.1"/>
    </source>
</evidence>
<dbReference type="EMBL" id="AP011177">
    <property type="protein sequence ID" value="BAJ04084.1"/>
    <property type="molecule type" value="Genomic_DNA"/>
</dbReference>
<feature type="transmembrane region" description="Helical" evidence="7">
    <location>
        <begin position="131"/>
        <end position="149"/>
    </location>
</feature>
<dbReference type="eggNOG" id="COG1295">
    <property type="taxonomic scope" value="Bacteria"/>
</dbReference>
<keyword evidence="4 7" id="KW-0812">Transmembrane</keyword>
<dbReference type="STRING" id="637905.SVI_4113"/>
<evidence type="ECO:0000256" key="2">
    <source>
        <dbReference type="ARBA" id="ARBA00022475"/>
    </source>
</evidence>
<name>D4ZE23_SHEVD</name>
<protein>
    <recommendedName>
        <fullName evidence="7">UPF0761 membrane protein SVI_4113</fullName>
    </recommendedName>
</protein>
<evidence type="ECO:0000313" key="9">
    <source>
        <dbReference type="Proteomes" id="UP000002350"/>
    </source>
</evidence>
<organism evidence="8 9">
    <name type="scientific">Shewanella violacea (strain JCM 10179 / CIP 106290 / LMG 19151 / DSS12)</name>
    <dbReference type="NCBI Taxonomy" id="637905"/>
    <lineage>
        <taxon>Bacteria</taxon>
        <taxon>Pseudomonadati</taxon>
        <taxon>Pseudomonadota</taxon>
        <taxon>Gammaproteobacteria</taxon>
        <taxon>Alteromonadales</taxon>
        <taxon>Shewanellaceae</taxon>
        <taxon>Shewanella</taxon>
    </lineage>
</organism>
<reference evidence="9" key="1">
    <citation type="journal article" date="2010" name="Mol. Biosyst.">
        <title>Complete genome sequence and comparative analysis of Shewanella violacea, a psychrophilic and piezophilic bacterium from deep sea floor sediments.</title>
        <authorList>
            <person name="Aono E."/>
            <person name="Baba T."/>
            <person name="Ara T."/>
            <person name="Nishi T."/>
            <person name="Nakamichi T."/>
            <person name="Inamoto E."/>
            <person name="Toyonaga H."/>
            <person name="Hasegawa M."/>
            <person name="Takai Y."/>
            <person name="Okumura Y."/>
            <person name="Baba M."/>
            <person name="Tomita M."/>
            <person name="Kato C."/>
            <person name="Oshima T."/>
            <person name="Nakasone K."/>
            <person name="Mori H."/>
        </authorList>
    </citation>
    <scope>NUCLEOTIDE SEQUENCE [LARGE SCALE GENOMIC DNA]</scope>
    <source>
        <strain evidence="9">JCM 10179 / CIP 106290 / LMG 19151 / DSS12</strain>
    </source>
</reference>